<dbReference type="Proteomes" id="UP000001542">
    <property type="component" value="Unassembled WGS sequence"/>
</dbReference>
<dbReference type="SUPFAM" id="SSF50978">
    <property type="entry name" value="WD40 repeat-like"/>
    <property type="match status" value="1"/>
</dbReference>
<proteinExistence type="predicted"/>
<protein>
    <recommendedName>
        <fullName evidence="3">Mic1 domain-containing protein</fullName>
    </recommendedName>
</protein>
<keyword evidence="2" id="KW-1185">Reference proteome</keyword>
<dbReference type="InterPro" id="IPR036322">
    <property type="entry name" value="WD40_repeat_dom_sf"/>
</dbReference>
<evidence type="ECO:0008006" key="3">
    <source>
        <dbReference type="Google" id="ProtNLM"/>
    </source>
</evidence>
<accession>A2G253</accession>
<dbReference type="VEuPathDB" id="TrichDB:TVAGG3_0486330"/>
<dbReference type="OrthoDB" id="10688473at2759"/>
<dbReference type="SMR" id="A2G253"/>
<reference evidence="1" key="1">
    <citation type="submission" date="2006-10" db="EMBL/GenBank/DDBJ databases">
        <authorList>
            <person name="Amadeo P."/>
            <person name="Zhao Q."/>
            <person name="Wortman J."/>
            <person name="Fraser-Liggett C."/>
            <person name="Carlton J."/>
        </authorList>
    </citation>
    <scope>NUCLEOTIDE SEQUENCE</scope>
    <source>
        <strain evidence="1">G3</strain>
    </source>
</reference>
<gene>
    <name evidence="1" type="ORF">TVAG_203490</name>
</gene>
<dbReference type="KEGG" id="tva:4746424"/>
<dbReference type="VEuPathDB" id="TrichDB:TVAG_203490"/>
<dbReference type="EMBL" id="DS114268">
    <property type="protein sequence ID" value="EAX88761.1"/>
    <property type="molecule type" value="Genomic_DNA"/>
</dbReference>
<evidence type="ECO:0000313" key="2">
    <source>
        <dbReference type="Proteomes" id="UP000001542"/>
    </source>
</evidence>
<reference evidence="1" key="2">
    <citation type="journal article" date="2007" name="Science">
        <title>Draft genome sequence of the sexually transmitted pathogen Trichomonas vaginalis.</title>
        <authorList>
            <person name="Carlton J.M."/>
            <person name="Hirt R.P."/>
            <person name="Silva J.C."/>
            <person name="Delcher A.L."/>
            <person name="Schatz M."/>
            <person name="Zhao Q."/>
            <person name="Wortman J.R."/>
            <person name="Bidwell S.L."/>
            <person name="Alsmark U.C.M."/>
            <person name="Besteiro S."/>
            <person name="Sicheritz-Ponten T."/>
            <person name="Noel C.J."/>
            <person name="Dacks J.B."/>
            <person name="Foster P.G."/>
            <person name="Simillion C."/>
            <person name="Van de Peer Y."/>
            <person name="Miranda-Saavedra D."/>
            <person name="Barton G.J."/>
            <person name="Westrop G.D."/>
            <person name="Mueller S."/>
            <person name="Dessi D."/>
            <person name="Fiori P.L."/>
            <person name="Ren Q."/>
            <person name="Paulsen I."/>
            <person name="Zhang H."/>
            <person name="Bastida-Corcuera F.D."/>
            <person name="Simoes-Barbosa A."/>
            <person name="Brown M.T."/>
            <person name="Hayes R.D."/>
            <person name="Mukherjee M."/>
            <person name="Okumura C.Y."/>
            <person name="Schneider R."/>
            <person name="Smith A.J."/>
            <person name="Vanacova S."/>
            <person name="Villalvazo M."/>
            <person name="Haas B.J."/>
            <person name="Pertea M."/>
            <person name="Feldblyum T.V."/>
            <person name="Utterback T.R."/>
            <person name="Shu C.L."/>
            <person name="Osoegawa K."/>
            <person name="de Jong P.J."/>
            <person name="Hrdy I."/>
            <person name="Horvathova L."/>
            <person name="Zubacova Z."/>
            <person name="Dolezal P."/>
            <person name="Malik S.B."/>
            <person name="Logsdon J.M. Jr."/>
            <person name="Henze K."/>
            <person name="Gupta A."/>
            <person name="Wang C.C."/>
            <person name="Dunne R.L."/>
            <person name="Upcroft J.A."/>
            <person name="Upcroft P."/>
            <person name="White O."/>
            <person name="Salzberg S.L."/>
            <person name="Tang P."/>
            <person name="Chiu C.-H."/>
            <person name="Lee Y.-S."/>
            <person name="Embley T.M."/>
            <person name="Coombs G.H."/>
            <person name="Mottram J.C."/>
            <person name="Tachezy J."/>
            <person name="Fraser-Liggett C.M."/>
            <person name="Johnson P.J."/>
        </authorList>
    </citation>
    <scope>NUCLEOTIDE SEQUENCE [LARGE SCALE GENOMIC DNA]</scope>
    <source>
        <strain evidence="1">G3</strain>
    </source>
</reference>
<sequence length="827" mass="94176">METSIPYQEIELFKKEGICSVKSYFDSNYIAFLTKDDIFIHDSSLIDFPFVSNYQRDEESIQKYGQNHWIQWIDKENIAYGTCAGTIFHQKIDSEGQFLEPTVISIEKIIVSTFIAKNLLGICTSTSEIFLYDPQRKIKQKIQLPPEIGAIKNPMFQEPYTLYGLANNRPINFQIKPEIIQGKAPLQVTSINCPNISEICYHQNSTFAGCIKNDNSVHIALKGYEENSTVILKVEDSKSEIIGHTFLNNGTSYATFHRNGLLRIWNSITGSINNITINSIKDCTSFCLDKTNQQLILVSNEGVKSIQFITFKCEYGFTPRAVFNIFSNEKIFDISSDDTAKLFFPLSNAVVYKDVLLLCNKKGFATYRKNELSEVVQMEVLHSTIIMDTIVIVSYSKDMYGYYVAFFDFHCNELGWFPLSHAALTMHVCNNKIVLSANTKFSVIKLSNEPIDTKFITRKDEKIYINIKTTNVTNQIQDALATKRSKAVVFNVDGSVIIQTTKEQLATRCSRIWFVTKSDMLVIQKPCQYIVMFNGSLFPFNGSVLFSDGYCFYNFLPDIQFGKIILRKEVVIPHLLMPSVDSDENFEMALEHFDGCPDLSTFLADTLLYSDQVKKFSLTLKRFCNLGDKLLQSQIFSKCLSKFENSQLDEFMMTIDVFAVFKNLSQPAQIVILNKSNPKLFCELVKQGIGYFQKPHEDFLAPVVNMLQKYEVSKAIRLIELFDLDIPKICEQVNFPAIKLESMLKYVYLDVNSFSEYSLPSVVNFICASLIGVNKQNFALSILLSTGNFRKASSILSINDDLLSEIKTIKISNDNLMKTIENTLSLI</sequence>
<dbReference type="InParanoid" id="A2G253"/>
<name>A2G253_TRIV3</name>
<evidence type="ECO:0000313" key="1">
    <source>
        <dbReference type="EMBL" id="EAX88761.1"/>
    </source>
</evidence>
<dbReference type="AlphaFoldDB" id="A2G253"/>
<organism evidence="1 2">
    <name type="scientific">Trichomonas vaginalis (strain ATCC PRA-98 / G3)</name>
    <dbReference type="NCBI Taxonomy" id="412133"/>
    <lineage>
        <taxon>Eukaryota</taxon>
        <taxon>Metamonada</taxon>
        <taxon>Parabasalia</taxon>
        <taxon>Trichomonadida</taxon>
        <taxon>Trichomonadidae</taxon>
        <taxon>Trichomonas</taxon>
    </lineage>
</organism>
<dbReference type="RefSeq" id="XP_001301691.1">
    <property type="nucleotide sequence ID" value="XM_001301690.1"/>
</dbReference>